<dbReference type="OrthoDB" id="283083at2"/>
<dbReference type="InterPro" id="IPR025489">
    <property type="entry name" value="DUF4381"/>
</dbReference>
<organism evidence="2 3">
    <name type="scientific">Bosea lathyri</name>
    <dbReference type="NCBI Taxonomy" id="1036778"/>
    <lineage>
        <taxon>Bacteria</taxon>
        <taxon>Pseudomonadati</taxon>
        <taxon>Pseudomonadota</taxon>
        <taxon>Alphaproteobacteria</taxon>
        <taxon>Hyphomicrobiales</taxon>
        <taxon>Boseaceae</taxon>
        <taxon>Bosea</taxon>
    </lineage>
</organism>
<evidence type="ECO:0000256" key="1">
    <source>
        <dbReference type="SAM" id="Phobius"/>
    </source>
</evidence>
<evidence type="ECO:0000313" key="2">
    <source>
        <dbReference type="EMBL" id="SEF79854.1"/>
    </source>
</evidence>
<accession>A0A1H5UY07</accession>
<proteinExistence type="predicted"/>
<evidence type="ECO:0000313" key="3">
    <source>
        <dbReference type="Proteomes" id="UP000236743"/>
    </source>
</evidence>
<name>A0A1H5UY07_9HYPH</name>
<feature type="transmembrane region" description="Helical" evidence="1">
    <location>
        <begin position="35"/>
        <end position="53"/>
    </location>
</feature>
<keyword evidence="3" id="KW-1185">Reference proteome</keyword>
<reference evidence="2 3" key="1">
    <citation type="submission" date="2016-10" db="EMBL/GenBank/DDBJ databases">
        <authorList>
            <person name="de Groot N.N."/>
        </authorList>
    </citation>
    <scope>NUCLEOTIDE SEQUENCE [LARGE SCALE GENOMIC DNA]</scope>
    <source>
        <strain evidence="2 3">DSM 26656</strain>
    </source>
</reference>
<evidence type="ECO:0008006" key="4">
    <source>
        <dbReference type="Google" id="ProtNLM"/>
    </source>
</evidence>
<keyword evidence="1" id="KW-0472">Membrane</keyword>
<dbReference type="RefSeq" id="WP_103871362.1">
    <property type="nucleotide sequence ID" value="NZ_FNUY01000002.1"/>
</dbReference>
<keyword evidence="1" id="KW-1133">Transmembrane helix</keyword>
<keyword evidence="1" id="KW-0812">Transmembrane</keyword>
<dbReference type="Proteomes" id="UP000236743">
    <property type="component" value="Unassembled WGS sequence"/>
</dbReference>
<dbReference type="AlphaFoldDB" id="A0A1H5UY07"/>
<protein>
    <recommendedName>
        <fullName evidence="4">DUF4381 domain-containing protein</fullName>
    </recommendedName>
</protein>
<gene>
    <name evidence="2" type="ORF">SAMN04488115_10271</name>
</gene>
<sequence length="170" mass="18521">MADPAPELDSATRAALRGLSDIVQPAPVSWLPQTWGWAVLAVALLLLAGWALLRWRRHYLANRYRREALAELSAIETRLGEDMPGAITAMAALLKRTALAAWPRSAVATLSGAQWVAFLRQSGGPAGIPDNAAAILDDREYRQPTATTTDEAAGFARALRRWIEEHRVSA</sequence>
<dbReference type="EMBL" id="FNUY01000002">
    <property type="protein sequence ID" value="SEF79854.1"/>
    <property type="molecule type" value="Genomic_DNA"/>
</dbReference>
<dbReference type="Pfam" id="PF14316">
    <property type="entry name" value="DUF4381"/>
    <property type="match status" value="1"/>
</dbReference>